<keyword evidence="1" id="KW-0732">Signal</keyword>
<sequence length="173" mass="19979">MVKRIILPAILAALLTGGLQAQAQTSSGSHPPVYLRFPEIPPFSMTQPDGSVFTNQDVQKRTPTAIILFSVDCEHCMHETEDIVKNIQKFKGTQIIMITPFRYNEMTAFYRGYGIQKYPLIHMGSDSTRRLNFFYDMRNYPGIYIYNRHNKIVFHHEGTAPVDTLLHYLHEKE</sequence>
<evidence type="ECO:0000256" key="1">
    <source>
        <dbReference type="SAM" id="SignalP"/>
    </source>
</evidence>
<accession>A0ABP8FIB5</accession>
<dbReference type="Pfam" id="PF00578">
    <property type="entry name" value="AhpC-TSA"/>
    <property type="match status" value="1"/>
</dbReference>
<dbReference type="Gene3D" id="3.40.30.10">
    <property type="entry name" value="Glutaredoxin"/>
    <property type="match status" value="1"/>
</dbReference>
<dbReference type="PROSITE" id="PS51352">
    <property type="entry name" value="THIOREDOXIN_2"/>
    <property type="match status" value="1"/>
</dbReference>
<evidence type="ECO:0000313" key="4">
    <source>
        <dbReference type="Proteomes" id="UP001501207"/>
    </source>
</evidence>
<feature type="signal peptide" evidence="1">
    <location>
        <begin position="1"/>
        <end position="23"/>
    </location>
</feature>
<dbReference type="SUPFAM" id="SSF52833">
    <property type="entry name" value="Thioredoxin-like"/>
    <property type="match status" value="1"/>
</dbReference>
<evidence type="ECO:0000313" key="3">
    <source>
        <dbReference type="EMBL" id="GAA4304415.1"/>
    </source>
</evidence>
<dbReference type="InterPro" id="IPR000866">
    <property type="entry name" value="AhpC/TSA"/>
</dbReference>
<comment type="caution">
    <text evidence="3">The sequence shown here is derived from an EMBL/GenBank/DDBJ whole genome shotgun (WGS) entry which is preliminary data.</text>
</comment>
<dbReference type="RefSeq" id="WP_344975974.1">
    <property type="nucleotide sequence ID" value="NZ_BAABFN010000001.1"/>
</dbReference>
<dbReference type="EMBL" id="BAABFN010000001">
    <property type="protein sequence ID" value="GAA4304415.1"/>
    <property type="molecule type" value="Genomic_DNA"/>
</dbReference>
<name>A0ABP8FIB5_9BACT</name>
<protein>
    <recommendedName>
        <fullName evidence="2">Thioredoxin domain-containing protein</fullName>
    </recommendedName>
</protein>
<dbReference type="InterPro" id="IPR036249">
    <property type="entry name" value="Thioredoxin-like_sf"/>
</dbReference>
<keyword evidence="4" id="KW-1185">Reference proteome</keyword>
<evidence type="ECO:0000259" key="2">
    <source>
        <dbReference type="PROSITE" id="PS51352"/>
    </source>
</evidence>
<organism evidence="3 4">
    <name type="scientific">Compostibacter hankyongensis</name>
    <dbReference type="NCBI Taxonomy" id="1007089"/>
    <lineage>
        <taxon>Bacteria</taxon>
        <taxon>Pseudomonadati</taxon>
        <taxon>Bacteroidota</taxon>
        <taxon>Chitinophagia</taxon>
        <taxon>Chitinophagales</taxon>
        <taxon>Chitinophagaceae</taxon>
        <taxon>Compostibacter</taxon>
    </lineage>
</organism>
<feature type="domain" description="Thioredoxin" evidence="2">
    <location>
        <begin position="34"/>
        <end position="173"/>
    </location>
</feature>
<reference evidence="4" key="1">
    <citation type="journal article" date="2019" name="Int. J. Syst. Evol. Microbiol.">
        <title>The Global Catalogue of Microorganisms (GCM) 10K type strain sequencing project: providing services to taxonomists for standard genome sequencing and annotation.</title>
        <authorList>
            <consortium name="The Broad Institute Genomics Platform"/>
            <consortium name="The Broad Institute Genome Sequencing Center for Infectious Disease"/>
            <person name="Wu L."/>
            <person name="Ma J."/>
        </authorList>
    </citation>
    <scope>NUCLEOTIDE SEQUENCE [LARGE SCALE GENOMIC DNA]</scope>
    <source>
        <strain evidence="4">JCM 17664</strain>
    </source>
</reference>
<dbReference type="Proteomes" id="UP001501207">
    <property type="component" value="Unassembled WGS sequence"/>
</dbReference>
<gene>
    <name evidence="3" type="ORF">GCM10023143_08820</name>
</gene>
<dbReference type="InterPro" id="IPR013766">
    <property type="entry name" value="Thioredoxin_domain"/>
</dbReference>
<proteinExistence type="predicted"/>
<feature type="chain" id="PRO_5046929894" description="Thioredoxin domain-containing protein" evidence="1">
    <location>
        <begin position="24"/>
        <end position="173"/>
    </location>
</feature>